<name>A0ABV4NEG4_9VIBR</name>
<dbReference type="Proteomes" id="UP001570417">
    <property type="component" value="Unassembled WGS sequence"/>
</dbReference>
<dbReference type="PROSITE" id="PS01358">
    <property type="entry name" value="ZF_RANBP2_1"/>
    <property type="match status" value="1"/>
</dbReference>
<dbReference type="EMBL" id="JBFRUW010000059">
    <property type="protein sequence ID" value="MFA0569703.1"/>
    <property type="molecule type" value="Genomic_DNA"/>
</dbReference>
<feature type="domain" description="RanBP2-type" evidence="4">
    <location>
        <begin position="80"/>
        <end position="99"/>
    </location>
</feature>
<dbReference type="InterPro" id="IPR018551">
    <property type="entry name" value="DUF2007"/>
</dbReference>
<evidence type="ECO:0000259" key="4">
    <source>
        <dbReference type="PROSITE" id="PS01358"/>
    </source>
</evidence>
<evidence type="ECO:0000256" key="2">
    <source>
        <dbReference type="ARBA" id="ARBA00022771"/>
    </source>
</evidence>
<keyword evidence="6" id="KW-1185">Reference proteome</keyword>
<keyword evidence="2" id="KW-0863">Zinc-finger</keyword>
<accession>A0ABV4NEG4</accession>
<proteinExistence type="predicted"/>
<evidence type="ECO:0000313" key="6">
    <source>
        <dbReference type="Proteomes" id="UP001570417"/>
    </source>
</evidence>
<evidence type="ECO:0000256" key="3">
    <source>
        <dbReference type="ARBA" id="ARBA00022833"/>
    </source>
</evidence>
<reference evidence="5 6" key="1">
    <citation type="journal article" date="2024" name="ISME J.">
        <title>Tailless and filamentous prophages are predominant in marine Vibrio.</title>
        <authorList>
            <person name="Steensen K."/>
            <person name="Seneca J."/>
            <person name="Bartlau N."/>
            <person name="Yu X.A."/>
            <person name="Hussain F.A."/>
            <person name="Polz M.F."/>
        </authorList>
    </citation>
    <scope>NUCLEOTIDE SEQUENCE [LARGE SCALE GENOMIC DNA]</scope>
    <source>
        <strain evidence="5 6">10N.222.51.A1</strain>
    </source>
</reference>
<gene>
    <name evidence="5" type="ORF">AB4566_15640</name>
</gene>
<protein>
    <submittedName>
        <fullName evidence="5">DUF2007 domain-containing protein</fullName>
    </submittedName>
</protein>
<evidence type="ECO:0000256" key="1">
    <source>
        <dbReference type="ARBA" id="ARBA00022723"/>
    </source>
</evidence>
<evidence type="ECO:0000313" key="5">
    <source>
        <dbReference type="EMBL" id="MFA0569703.1"/>
    </source>
</evidence>
<keyword evidence="1" id="KW-0479">Metal-binding</keyword>
<dbReference type="Pfam" id="PF09413">
    <property type="entry name" value="DUF2007"/>
    <property type="match status" value="1"/>
</dbReference>
<dbReference type="RefSeq" id="WP_372266927.1">
    <property type="nucleotide sequence ID" value="NZ_JBFRUW010000059.1"/>
</dbReference>
<organism evidence="5 6">
    <name type="scientific">Vibrio gallaecicus</name>
    <dbReference type="NCBI Taxonomy" id="552386"/>
    <lineage>
        <taxon>Bacteria</taxon>
        <taxon>Pseudomonadati</taxon>
        <taxon>Pseudomonadota</taxon>
        <taxon>Gammaproteobacteria</taxon>
        <taxon>Vibrionales</taxon>
        <taxon>Vibrionaceae</taxon>
        <taxon>Vibrio</taxon>
    </lineage>
</organism>
<comment type="caution">
    <text evidence="5">The sequence shown here is derived from an EMBL/GenBank/DDBJ whole genome shotgun (WGS) entry which is preliminary data.</text>
</comment>
<dbReference type="InterPro" id="IPR001876">
    <property type="entry name" value="Znf_RanBP2"/>
</dbReference>
<sequence>MKIFIASNPAEAHIVCGLLQSENVECEVRGEGLFGLKGELPFTEETDPYVWLPNTEYAPRAKVIVEEYQLQQTSIQFEEWVCENCRENNEPQFGSCWQCGAQSPQSEVKIELPRNTSKE</sequence>
<keyword evidence="3" id="KW-0862">Zinc</keyword>